<proteinExistence type="inferred from homology"/>
<keyword evidence="5" id="KW-0175">Coiled coil</keyword>
<evidence type="ECO:0000256" key="2">
    <source>
        <dbReference type="ARBA" id="ARBA00023125"/>
    </source>
</evidence>
<evidence type="ECO:0000256" key="1">
    <source>
        <dbReference type="ARBA" id="ARBA00023015"/>
    </source>
</evidence>
<dbReference type="PANTHER" id="PTHR38465">
    <property type="entry name" value="HTH-TYPE TRANSCRIPTIONAL REGULATOR MJ1563-RELATED"/>
    <property type="match status" value="1"/>
</dbReference>
<dbReference type="Gene3D" id="1.10.10.10">
    <property type="entry name" value="Winged helix-like DNA-binding domain superfamily/Winged helix DNA-binding domain"/>
    <property type="match status" value="1"/>
</dbReference>
<evidence type="ECO:0000313" key="8">
    <source>
        <dbReference type="Proteomes" id="UP000250125"/>
    </source>
</evidence>
<dbReference type="EMBL" id="CP015103">
    <property type="protein sequence ID" value="ASJ08147.1"/>
    <property type="molecule type" value="Genomic_DNA"/>
</dbReference>
<keyword evidence="2 4" id="KW-0238">DNA-binding</keyword>
<evidence type="ECO:0000256" key="3">
    <source>
        <dbReference type="ARBA" id="ARBA00023163"/>
    </source>
</evidence>
<dbReference type="AlphaFoldDB" id="A0A2Z2MND0"/>
<dbReference type="GeneID" id="33317061"/>
<dbReference type="Proteomes" id="UP000250125">
    <property type="component" value="Chromosome"/>
</dbReference>
<dbReference type="InterPro" id="IPR000835">
    <property type="entry name" value="HTH_MarR-typ"/>
</dbReference>
<dbReference type="GO" id="GO:0003700">
    <property type="term" value="F:DNA-binding transcription factor activity"/>
    <property type="evidence" value="ECO:0007669"/>
    <property type="project" value="InterPro"/>
</dbReference>
<dbReference type="InterPro" id="IPR052362">
    <property type="entry name" value="HTH-GbsR_regulator"/>
</dbReference>
<evidence type="ECO:0000256" key="5">
    <source>
        <dbReference type="SAM" id="Coils"/>
    </source>
</evidence>
<evidence type="ECO:0000259" key="6">
    <source>
        <dbReference type="Pfam" id="PF12802"/>
    </source>
</evidence>
<protein>
    <recommendedName>
        <fullName evidence="4">HTH-type transcriptional regulator</fullName>
    </recommendedName>
</protein>
<evidence type="ECO:0000256" key="4">
    <source>
        <dbReference type="PIRNR" id="PIRNR006707"/>
    </source>
</evidence>
<gene>
    <name evidence="7" type="ORF">A3L11_02445</name>
</gene>
<feature type="coiled-coil region" evidence="5">
    <location>
        <begin position="98"/>
        <end position="132"/>
    </location>
</feature>
<dbReference type="PANTHER" id="PTHR38465:SF1">
    <property type="entry name" value="HTH-TYPE TRANSCRIPTIONAL REGULATOR MJ1563-RELATED"/>
    <property type="match status" value="1"/>
</dbReference>
<sequence length="172" mass="20093">MGVEEAKRIVMNHFASAARRFGFNELYGYIYGVLFLAREPMSLSEIAEATGYSLSHISSALKFMERVGLVVRIKKPGDKKAYFRATKMLKDWREVAYYNRIVEDIQQTRTNLERALKELEGEEGEEAEFIRESIEFAIKRNEIAERIIRLILEHRDEEILERLVNCLEKSGR</sequence>
<dbReference type="OrthoDB" id="85881at2157"/>
<dbReference type="InterPro" id="IPR026282">
    <property type="entry name" value="MJ1563"/>
</dbReference>
<evidence type="ECO:0000313" key="7">
    <source>
        <dbReference type="EMBL" id="ASJ08147.1"/>
    </source>
</evidence>
<dbReference type="InterPro" id="IPR036390">
    <property type="entry name" value="WH_DNA-bd_sf"/>
</dbReference>
<accession>A0A2Z2MND0</accession>
<dbReference type="RefSeq" id="WP_088855385.1">
    <property type="nucleotide sequence ID" value="NZ_CP015103.1"/>
</dbReference>
<feature type="domain" description="HTH marR-type" evidence="6">
    <location>
        <begin position="34"/>
        <end position="80"/>
    </location>
</feature>
<reference evidence="7 8" key="1">
    <citation type="submission" date="2016-04" db="EMBL/GenBank/DDBJ databases">
        <title>Complete genome sequence of Thermococcus siculi type strain RG-20.</title>
        <authorList>
            <person name="Oger P.M."/>
        </authorList>
    </citation>
    <scope>NUCLEOTIDE SEQUENCE [LARGE SCALE GENOMIC DNA]</scope>
    <source>
        <strain evidence="7 8">RG-20</strain>
    </source>
</reference>
<comment type="similarity">
    <text evidence="4">Belongs to the GbsR family.</text>
</comment>
<dbReference type="Pfam" id="PF12802">
    <property type="entry name" value="MarR_2"/>
    <property type="match status" value="1"/>
</dbReference>
<keyword evidence="1 4" id="KW-0805">Transcription regulation</keyword>
<dbReference type="InterPro" id="IPR011991">
    <property type="entry name" value="ArsR-like_HTH"/>
</dbReference>
<keyword evidence="8" id="KW-1185">Reference proteome</keyword>
<dbReference type="InterPro" id="IPR036388">
    <property type="entry name" value="WH-like_DNA-bd_sf"/>
</dbReference>
<dbReference type="GO" id="GO:0003677">
    <property type="term" value="F:DNA binding"/>
    <property type="evidence" value="ECO:0007669"/>
    <property type="project" value="UniProtKB-UniRule"/>
</dbReference>
<organism evidence="7 8">
    <name type="scientific">Thermococcus siculi</name>
    <dbReference type="NCBI Taxonomy" id="72803"/>
    <lineage>
        <taxon>Archaea</taxon>
        <taxon>Methanobacteriati</taxon>
        <taxon>Methanobacteriota</taxon>
        <taxon>Thermococci</taxon>
        <taxon>Thermococcales</taxon>
        <taxon>Thermococcaceae</taxon>
        <taxon>Thermococcus</taxon>
    </lineage>
</organism>
<dbReference type="KEGG" id="tsl:A3L11_02445"/>
<dbReference type="CDD" id="cd00090">
    <property type="entry name" value="HTH_ARSR"/>
    <property type="match status" value="1"/>
</dbReference>
<keyword evidence="3 4" id="KW-0804">Transcription</keyword>
<name>A0A2Z2MND0_9EURY</name>
<dbReference type="SUPFAM" id="SSF46785">
    <property type="entry name" value="Winged helix' DNA-binding domain"/>
    <property type="match status" value="1"/>
</dbReference>
<dbReference type="PIRSF" id="PIRSF006707">
    <property type="entry name" value="MJ1563"/>
    <property type="match status" value="1"/>
</dbReference>